<accession>A0A0V1CB10</accession>
<evidence type="ECO:0000313" key="3">
    <source>
        <dbReference type="Proteomes" id="UP000054653"/>
    </source>
</evidence>
<evidence type="ECO:0000313" key="2">
    <source>
        <dbReference type="EMBL" id="KRY46507.1"/>
    </source>
</evidence>
<proteinExistence type="predicted"/>
<name>A0A0V1CB10_TRIBR</name>
<feature type="region of interest" description="Disordered" evidence="1">
    <location>
        <begin position="1"/>
        <end position="23"/>
    </location>
</feature>
<sequence length="247" mass="27882">MDRAGCNAGQANYNTTDNNHQAKRDSPSFCAPWQLEEDLLPTVYNCATLAATMTGSESKKLMTIGQMISKQAIGVLNYCFFPQFPHPNFNFCKGQFSSSSSSSSSFYLFAHSLYGWILTSIKQFAVKNWNQMPRRWDEKSLTGRNVDDLVSSYLVVWSHLALPCAHGMKNEQKRRASSPLAVNEQAANQANQAHMGSKRKASMTNHFASRQNIKLKACRIDGCFLRQQERVSPCRTDRGRCRIFFVV</sequence>
<dbReference type="Proteomes" id="UP000054653">
    <property type="component" value="Unassembled WGS sequence"/>
</dbReference>
<organism evidence="2 3">
    <name type="scientific">Trichinella britovi</name>
    <name type="common">Parasitic roundworm</name>
    <dbReference type="NCBI Taxonomy" id="45882"/>
    <lineage>
        <taxon>Eukaryota</taxon>
        <taxon>Metazoa</taxon>
        <taxon>Ecdysozoa</taxon>
        <taxon>Nematoda</taxon>
        <taxon>Enoplea</taxon>
        <taxon>Dorylaimia</taxon>
        <taxon>Trichinellida</taxon>
        <taxon>Trichinellidae</taxon>
        <taxon>Trichinella</taxon>
    </lineage>
</organism>
<feature type="compositionally biased region" description="Polar residues" evidence="1">
    <location>
        <begin position="9"/>
        <end position="19"/>
    </location>
</feature>
<reference evidence="2 3" key="1">
    <citation type="submission" date="2015-01" db="EMBL/GenBank/DDBJ databases">
        <title>Evolution of Trichinella species and genotypes.</title>
        <authorList>
            <person name="Korhonen P.K."/>
            <person name="Edoardo P."/>
            <person name="Giuseppe L.R."/>
            <person name="Gasser R.B."/>
        </authorList>
    </citation>
    <scope>NUCLEOTIDE SEQUENCE [LARGE SCALE GENOMIC DNA]</scope>
    <source>
        <strain evidence="2">ISS120</strain>
    </source>
</reference>
<keyword evidence="3" id="KW-1185">Reference proteome</keyword>
<comment type="caution">
    <text evidence="2">The sequence shown here is derived from an EMBL/GenBank/DDBJ whole genome shotgun (WGS) entry which is preliminary data.</text>
</comment>
<dbReference type="OrthoDB" id="10459382at2759"/>
<protein>
    <submittedName>
        <fullName evidence="2">Uncharacterized protein</fullName>
    </submittedName>
</protein>
<evidence type="ECO:0000256" key="1">
    <source>
        <dbReference type="SAM" id="MobiDB-lite"/>
    </source>
</evidence>
<dbReference type="AlphaFoldDB" id="A0A0V1CB10"/>
<gene>
    <name evidence="2" type="ORF">T03_4487</name>
</gene>
<dbReference type="EMBL" id="JYDI01000284">
    <property type="protein sequence ID" value="KRY46507.1"/>
    <property type="molecule type" value="Genomic_DNA"/>
</dbReference>